<dbReference type="Gene3D" id="3.30.360.10">
    <property type="entry name" value="Dihydrodipicolinate Reductase, domain 2"/>
    <property type="match status" value="1"/>
</dbReference>
<organism evidence="7 8">
    <name type="scientific">Trypanosoma equiperdum</name>
    <dbReference type="NCBI Taxonomy" id="5694"/>
    <lineage>
        <taxon>Eukaryota</taxon>
        <taxon>Discoba</taxon>
        <taxon>Euglenozoa</taxon>
        <taxon>Kinetoplastea</taxon>
        <taxon>Metakinetoplastina</taxon>
        <taxon>Trypanosomatida</taxon>
        <taxon>Trypanosomatidae</taxon>
        <taxon>Trypanosoma</taxon>
    </lineage>
</organism>
<dbReference type="GO" id="GO:0051287">
    <property type="term" value="F:NAD binding"/>
    <property type="evidence" value="ECO:0007669"/>
    <property type="project" value="InterPro"/>
</dbReference>
<dbReference type="EC" id="5.3.1.1" evidence="7"/>
<protein>
    <submittedName>
        <fullName evidence="7">Glyceraldehyde-3-phosphate dehydrogenase, putative</fullName>
        <ecNumber evidence="7">1.2.1.12</ecNumber>
        <ecNumber evidence="7">5.3.1.1</ecNumber>
    </submittedName>
</protein>
<accession>A0A1G4IIX8</accession>
<comment type="caution">
    <text evidence="7">The sequence shown here is derived from an EMBL/GenBank/DDBJ whole genome shotgun (WGS) entry which is preliminary data.</text>
</comment>
<dbReference type="Pfam" id="PF02800">
    <property type="entry name" value="Gp_dh_C"/>
    <property type="match status" value="1"/>
</dbReference>
<dbReference type="PRINTS" id="PR00078">
    <property type="entry name" value="G3PDHDRGNASE"/>
</dbReference>
<dbReference type="PIRSF" id="PIRSF000149">
    <property type="entry name" value="GAP_DH"/>
    <property type="match status" value="1"/>
</dbReference>
<dbReference type="GO" id="GO:0006096">
    <property type="term" value="P:glycolytic process"/>
    <property type="evidence" value="ECO:0007669"/>
    <property type="project" value="TreeGrafter"/>
</dbReference>
<keyword evidence="2 7" id="KW-0560">Oxidoreductase</keyword>
<dbReference type="GO" id="GO:0004365">
    <property type="term" value="F:glyceraldehyde-3-phosphate dehydrogenase (NAD+) (phosphorylating) activity"/>
    <property type="evidence" value="ECO:0007669"/>
    <property type="project" value="UniProtKB-EC"/>
</dbReference>
<evidence type="ECO:0000259" key="6">
    <source>
        <dbReference type="SMART" id="SM00846"/>
    </source>
</evidence>
<feature type="binding site" evidence="3">
    <location>
        <position position="46"/>
    </location>
    <ligand>
        <name>NAD(+)</name>
        <dbReference type="ChEBI" id="CHEBI:57540"/>
    </ligand>
</feature>
<reference evidence="7" key="1">
    <citation type="submission" date="2016-09" db="EMBL/GenBank/DDBJ databases">
        <authorList>
            <person name="Hebert L."/>
            <person name="Moumen B."/>
        </authorList>
    </citation>
    <scope>NUCLEOTIDE SEQUENCE [LARGE SCALE GENOMIC DNA]</scope>
    <source>
        <strain evidence="7">OVI</strain>
    </source>
</reference>
<evidence type="ECO:0000256" key="5">
    <source>
        <dbReference type="RuleBase" id="RU000397"/>
    </source>
</evidence>
<dbReference type="AlphaFoldDB" id="A0A1G4IIX8"/>
<dbReference type="EC" id="1.2.1.12" evidence="7"/>
<keyword evidence="3" id="KW-0547">Nucleotide-binding</keyword>
<sequence>MEAETSKISEVPLPIPIGINGFGAVGRAVLFASMTEPQVTVVAVNDFSVSINYVLYVLQNESPLSAEDKASLTVVGEYIFYRGTERIRVTQKHDLVDIAWRDAGVSYVVECTGFTSTRDRCWGHLTSGARGVLVAGQSGDAPAIVAGVNDSDLSKIQPIICSGAPLAVALAPFIRILHESFGVEDCSYTAIHAIQPVEPNAARSANSQDWRQTRVTLDSITPYAHTGMTTFCKLMPTLSSRITGSAFQVPVTKGCAIDMLLRFKQPVAKESVDEALIEASKDRLKDVLFVSKRDFISRDLLPDGKLCYDPSASQCVREGELYKFTLWFDLERSFAKRLISLIPVMNDADAKKNNV</sequence>
<dbReference type="EMBL" id="CZPT02001873">
    <property type="protein sequence ID" value="SCU72465.1"/>
    <property type="molecule type" value="Genomic_DNA"/>
</dbReference>
<feature type="site" description="Activates thiol group during catalysis" evidence="4">
    <location>
        <position position="192"/>
    </location>
</feature>
<dbReference type="InterPro" id="IPR020828">
    <property type="entry name" value="GlycerAld_3-P_DH_NAD(P)-bd"/>
</dbReference>
<keyword evidence="3" id="KW-0520">NAD</keyword>
<dbReference type="Gene3D" id="3.40.50.720">
    <property type="entry name" value="NAD(P)-binding Rossmann-like Domain"/>
    <property type="match status" value="1"/>
</dbReference>
<evidence type="ECO:0000313" key="7">
    <source>
        <dbReference type="EMBL" id="SCU72465.1"/>
    </source>
</evidence>
<dbReference type="PANTHER" id="PTHR10836:SF136">
    <property type="entry name" value="DEHYDROGENASE, PUTATIVE-RELATED"/>
    <property type="match status" value="1"/>
</dbReference>
<dbReference type="SUPFAM" id="SSF55347">
    <property type="entry name" value="Glyceraldehyde-3-phosphate dehydrogenase-like, C-terminal domain"/>
    <property type="match status" value="1"/>
</dbReference>
<name>A0A1G4IIX8_TRYEQ</name>
<evidence type="ECO:0000256" key="2">
    <source>
        <dbReference type="ARBA" id="ARBA00023002"/>
    </source>
</evidence>
<dbReference type="PANTHER" id="PTHR10836">
    <property type="entry name" value="GLYCERALDEHYDE 3-PHOSPHATE DEHYDROGENASE"/>
    <property type="match status" value="1"/>
</dbReference>
<keyword evidence="7" id="KW-0413">Isomerase</keyword>
<dbReference type="InterPro" id="IPR020829">
    <property type="entry name" value="GlycerAld_3-P_DH_cat"/>
</dbReference>
<proteinExistence type="inferred from homology"/>
<keyword evidence="8" id="KW-1185">Reference proteome</keyword>
<evidence type="ECO:0000256" key="3">
    <source>
        <dbReference type="PIRSR" id="PIRSR000149-3"/>
    </source>
</evidence>
<dbReference type="VEuPathDB" id="TriTrypDB:TEOVI_000404200"/>
<dbReference type="Proteomes" id="UP000195570">
    <property type="component" value="Unassembled WGS sequence"/>
</dbReference>
<dbReference type="SUPFAM" id="SSF51735">
    <property type="entry name" value="NAD(P)-binding Rossmann-fold domains"/>
    <property type="match status" value="1"/>
</dbReference>
<dbReference type="RefSeq" id="XP_067082959.1">
    <property type="nucleotide sequence ID" value="XM_067226858.1"/>
</dbReference>
<dbReference type="InterPro" id="IPR020831">
    <property type="entry name" value="GlycerAld/Erythrose_P_DH"/>
</dbReference>
<feature type="domain" description="Glyceraldehyde 3-phosphate dehydrogenase NAD(P) binding" evidence="6">
    <location>
        <begin position="15"/>
        <end position="161"/>
    </location>
</feature>
<comment type="similarity">
    <text evidence="1 5">Belongs to the glyceraldehyde-3-phosphate dehydrogenase family.</text>
</comment>
<dbReference type="GO" id="GO:0005829">
    <property type="term" value="C:cytosol"/>
    <property type="evidence" value="ECO:0007669"/>
    <property type="project" value="TreeGrafter"/>
</dbReference>
<gene>
    <name evidence="7" type="ORF">TEOVI_000404200</name>
</gene>
<evidence type="ECO:0000256" key="1">
    <source>
        <dbReference type="ARBA" id="ARBA00007406"/>
    </source>
</evidence>
<evidence type="ECO:0000313" key="8">
    <source>
        <dbReference type="Proteomes" id="UP000195570"/>
    </source>
</evidence>
<dbReference type="GeneID" id="92377982"/>
<dbReference type="GO" id="GO:0004807">
    <property type="term" value="F:triose-phosphate isomerase activity"/>
    <property type="evidence" value="ECO:0007669"/>
    <property type="project" value="UniProtKB-EC"/>
</dbReference>
<evidence type="ECO:0000256" key="4">
    <source>
        <dbReference type="PIRSR" id="PIRSR000149-4"/>
    </source>
</evidence>
<dbReference type="Pfam" id="PF00044">
    <property type="entry name" value="Gp_dh_N"/>
    <property type="match status" value="1"/>
</dbReference>
<dbReference type="SMART" id="SM00846">
    <property type="entry name" value="Gp_dh_N"/>
    <property type="match status" value="1"/>
</dbReference>
<dbReference type="InterPro" id="IPR036291">
    <property type="entry name" value="NAD(P)-bd_dom_sf"/>
</dbReference>